<sequence>MSGIYHKAAKDGLLEVLRHVNKRDANKRDEDGMTPVHWAASCGNLECLRILCAKGYCYFSEDGEKDDIYVMRPFPSMWNCRVFHPYGLDPFSGDARKLQGFSRSLEILTYMRSEASRLGMQSGNECSGNKRLDEICAVIFPWDKKELPTPLELVNGVFHFHPKIYEYYTSHPEDKGYLRENKLHFHIRRNKHNVDDSAVDYDEHDRDHDLEKTPCLNSIFGMDFPSKDEQWMYEDSRKFYKWLQPIMYPSVAIYVGEGKFNPVAIFMLAQLAPGWVGGALTAYIWT</sequence>
<comment type="caution">
    <text evidence="1">The sequence shown here is derived from an EMBL/GenBank/DDBJ whole genome shotgun (WGS) entry which is preliminary data.</text>
</comment>
<dbReference type="AlphaFoldDB" id="A0A6S7IX66"/>
<dbReference type="Proteomes" id="UP001152795">
    <property type="component" value="Unassembled WGS sequence"/>
</dbReference>
<dbReference type="SUPFAM" id="SSF48403">
    <property type="entry name" value="Ankyrin repeat"/>
    <property type="match status" value="1"/>
</dbReference>
<evidence type="ECO:0000313" key="2">
    <source>
        <dbReference type="Proteomes" id="UP001152795"/>
    </source>
</evidence>
<gene>
    <name evidence="1" type="ORF">PACLA_8A047303</name>
</gene>
<protein>
    <submittedName>
        <fullName evidence="1">Usher syndrome type-1G homolog</fullName>
    </submittedName>
</protein>
<dbReference type="PROSITE" id="PS50297">
    <property type="entry name" value="ANK_REP_REGION"/>
    <property type="match status" value="1"/>
</dbReference>
<keyword evidence="2" id="KW-1185">Reference proteome</keyword>
<dbReference type="PROSITE" id="PS50088">
    <property type="entry name" value="ANK_REPEAT"/>
    <property type="match status" value="1"/>
</dbReference>
<dbReference type="EMBL" id="CACRXK020011450">
    <property type="protein sequence ID" value="CAB4021469.1"/>
    <property type="molecule type" value="Genomic_DNA"/>
</dbReference>
<proteinExistence type="predicted"/>
<name>A0A6S7IX66_PARCT</name>
<dbReference type="OrthoDB" id="5982475at2759"/>
<dbReference type="Pfam" id="PF12796">
    <property type="entry name" value="Ank_2"/>
    <property type="match status" value="1"/>
</dbReference>
<dbReference type="InterPro" id="IPR036770">
    <property type="entry name" value="Ankyrin_rpt-contain_sf"/>
</dbReference>
<organism evidence="1 2">
    <name type="scientific">Paramuricea clavata</name>
    <name type="common">Red gorgonian</name>
    <name type="synonym">Violescent sea-whip</name>
    <dbReference type="NCBI Taxonomy" id="317549"/>
    <lineage>
        <taxon>Eukaryota</taxon>
        <taxon>Metazoa</taxon>
        <taxon>Cnidaria</taxon>
        <taxon>Anthozoa</taxon>
        <taxon>Octocorallia</taxon>
        <taxon>Malacalcyonacea</taxon>
        <taxon>Plexauridae</taxon>
        <taxon>Paramuricea</taxon>
    </lineage>
</organism>
<accession>A0A6S7IX66</accession>
<dbReference type="Gene3D" id="1.25.40.20">
    <property type="entry name" value="Ankyrin repeat-containing domain"/>
    <property type="match status" value="1"/>
</dbReference>
<reference evidence="1" key="1">
    <citation type="submission" date="2020-04" db="EMBL/GenBank/DDBJ databases">
        <authorList>
            <person name="Alioto T."/>
            <person name="Alioto T."/>
            <person name="Gomez Garrido J."/>
        </authorList>
    </citation>
    <scope>NUCLEOTIDE SEQUENCE</scope>
    <source>
        <strain evidence="1">A484AB</strain>
    </source>
</reference>
<evidence type="ECO:0000313" key="1">
    <source>
        <dbReference type="EMBL" id="CAB4021469.1"/>
    </source>
</evidence>
<dbReference type="InterPro" id="IPR002110">
    <property type="entry name" value="Ankyrin_rpt"/>
</dbReference>